<evidence type="ECO:0000313" key="5">
    <source>
        <dbReference type="EMBL" id="EKE75375.1"/>
    </source>
</evidence>
<dbReference type="InterPro" id="IPR006645">
    <property type="entry name" value="NGN-like_dom"/>
</dbReference>
<dbReference type="Pfam" id="PF02357">
    <property type="entry name" value="NusG"/>
    <property type="match status" value="1"/>
</dbReference>
<reference evidence="5 6" key="1">
    <citation type="journal article" date="2012" name="J. Bacteriol.">
        <title>Genome Sequence of Gallaecimonas xiamenensis Type Strain 3-C-1.</title>
        <authorList>
            <person name="Lai Q."/>
            <person name="Wang L."/>
            <person name="Wang W."/>
            <person name="Shao Z."/>
        </authorList>
    </citation>
    <scope>NUCLEOTIDE SEQUENCE [LARGE SCALE GENOMIC DNA]</scope>
    <source>
        <strain evidence="5 6">3-C-1</strain>
    </source>
</reference>
<dbReference type="PANTHER" id="PTHR30265">
    <property type="entry name" value="RHO-INTERACTING TRANSCRIPTION TERMINATION FACTOR NUSG"/>
    <property type="match status" value="1"/>
</dbReference>
<dbReference type="CDD" id="cd09892">
    <property type="entry name" value="NGN_SP_RfaH"/>
    <property type="match status" value="1"/>
</dbReference>
<evidence type="ECO:0000259" key="4">
    <source>
        <dbReference type="SMART" id="SM00738"/>
    </source>
</evidence>
<dbReference type="SUPFAM" id="SSF50104">
    <property type="entry name" value="Translation proteins SH3-like domain"/>
    <property type="match status" value="1"/>
</dbReference>
<name>K2KDI8_9GAMM</name>
<dbReference type="Gene3D" id="3.30.70.940">
    <property type="entry name" value="NusG, N-terminal domain"/>
    <property type="match status" value="1"/>
</dbReference>
<dbReference type="InterPro" id="IPR043425">
    <property type="entry name" value="NusG-like"/>
</dbReference>
<dbReference type="OrthoDB" id="9790639at2"/>
<keyword evidence="6" id="KW-1185">Reference proteome</keyword>
<dbReference type="STRING" id="745411.B3C1_06854"/>
<feature type="domain" description="NusG-like N-terminal" evidence="4">
    <location>
        <begin position="1"/>
        <end position="100"/>
    </location>
</feature>
<keyword evidence="3" id="KW-0804">Transcription</keyword>
<keyword evidence="1" id="KW-0889">Transcription antitermination</keyword>
<evidence type="ECO:0000256" key="3">
    <source>
        <dbReference type="ARBA" id="ARBA00023163"/>
    </source>
</evidence>
<dbReference type="RefSeq" id="WP_008483796.1">
    <property type="nucleotide sequence ID" value="NZ_AMRI01000008.1"/>
</dbReference>
<proteinExistence type="predicted"/>
<sequence length="165" mass="18703">MSDWYLVYCRAKQEGRAKANLQNQGFESYLPKVLGSRLCRGKLKTQEQVLFPNYLFVQLDATGADFYKVRSTRGVSGFVRFGDMPVKIPAKLIKTLALNEERLEAAGVMDQGFKPGQRVRLLNGPFKGLSAIYQAQDGEERVKVMIEILQRQSNVSVALRDLERQ</sequence>
<dbReference type="SUPFAM" id="SSF82679">
    <property type="entry name" value="N-utilization substance G protein NusG, N-terminal domain"/>
    <property type="match status" value="1"/>
</dbReference>
<dbReference type="AlphaFoldDB" id="K2KDI8"/>
<evidence type="ECO:0000313" key="6">
    <source>
        <dbReference type="Proteomes" id="UP000006755"/>
    </source>
</evidence>
<dbReference type="GO" id="GO:0005829">
    <property type="term" value="C:cytosol"/>
    <property type="evidence" value="ECO:0007669"/>
    <property type="project" value="UniProtKB-ARBA"/>
</dbReference>
<gene>
    <name evidence="5" type="ORF">B3C1_06854</name>
</gene>
<dbReference type="NCBIfam" id="NF006534">
    <property type="entry name" value="PRK09014.1"/>
    <property type="match status" value="1"/>
</dbReference>
<dbReference type="eggNOG" id="COG0250">
    <property type="taxonomic scope" value="Bacteria"/>
</dbReference>
<keyword evidence="2" id="KW-0805">Transcription regulation</keyword>
<dbReference type="PANTHER" id="PTHR30265:SF7">
    <property type="entry name" value="TRANSCRIPTION ANTITERMINATION PROTEIN RFAH"/>
    <property type="match status" value="1"/>
</dbReference>
<dbReference type="InterPro" id="IPR036735">
    <property type="entry name" value="NGN_dom_sf"/>
</dbReference>
<dbReference type="NCBIfam" id="TIGR01955">
    <property type="entry name" value="RfaH"/>
    <property type="match status" value="1"/>
</dbReference>
<evidence type="ECO:0000256" key="1">
    <source>
        <dbReference type="ARBA" id="ARBA00022814"/>
    </source>
</evidence>
<comment type="caution">
    <text evidence="5">The sequence shown here is derived from an EMBL/GenBank/DDBJ whole genome shotgun (WGS) entry which is preliminary data.</text>
</comment>
<evidence type="ECO:0000256" key="2">
    <source>
        <dbReference type="ARBA" id="ARBA00023015"/>
    </source>
</evidence>
<dbReference type="GO" id="GO:0031564">
    <property type="term" value="P:transcription antitermination"/>
    <property type="evidence" value="ECO:0007669"/>
    <property type="project" value="UniProtKB-KW"/>
</dbReference>
<dbReference type="InterPro" id="IPR010215">
    <property type="entry name" value="Transcription_antiterm_RfaH"/>
</dbReference>
<dbReference type="SMART" id="SM00738">
    <property type="entry name" value="NGN"/>
    <property type="match status" value="1"/>
</dbReference>
<dbReference type="Proteomes" id="UP000006755">
    <property type="component" value="Unassembled WGS sequence"/>
</dbReference>
<organism evidence="5 6">
    <name type="scientific">Gallaecimonas xiamenensis 3-C-1</name>
    <dbReference type="NCBI Taxonomy" id="745411"/>
    <lineage>
        <taxon>Bacteria</taxon>
        <taxon>Pseudomonadati</taxon>
        <taxon>Pseudomonadota</taxon>
        <taxon>Gammaproteobacteria</taxon>
        <taxon>Enterobacterales</taxon>
        <taxon>Gallaecimonadaceae</taxon>
        <taxon>Gallaecimonas</taxon>
    </lineage>
</organism>
<dbReference type="GO" id="GO:0006354">
    <property type="term" value="P:DNA-templated transcription elongation"/>
    <property type="evidence" value="ECO:0007669"/>
    <property type="project" value="InterPro"/>
</dbReference>
<dbReference type="EMBL" id="AMRI01000008">
    <property type="protein sequence ID" value="EKE75375.1"/>
    <property type="molecule type" value="Genomic_DNA"/>
</dbReference>
<dbReference type="InterPro" id="IPR008991">
    <property type="entry name" value="Translation_prot_SH3-like_sf"/>
</dbReference>
<protein>
    <submittedName>
        <fullName evidence="5">Transcriptional activator RfaH</fullName>
    </submittedName>
</protein>
<accession>K2KDI8</accession>